<protein>
    <submittedName>
        <fullName evidence="1">Uncharacterized protein</fullName>
    </submittedName>
</protein>
<dbReference type="EMBL" id="BIFT01000002">
    <property type="protein sequence ID" value="GCE31097.1"/>
    <property type="molecule type" value="Genomic_DNA"/>
</dbReference>
<evidence type="ECO:0000313" key="1">
    <source>
        <dbReference type="EMBL" id="GCE31097.1"/>
    </source>
</evidence>
<sequence>MPSSSLYFAANVKLPTISYDNCLARNPVLPDNVYKILMQFLCNDDVLSNMLYTPTLIVF</sequence>
<proteinExistence type="predicted"/>
<accession>A0A402BIL6</accession>
<evidence type="ECO:0000313" key="2">
    <source>
        <dbReference type="Proteomes" id="UP000287171"/>
    </source>
</evidence>
<dbReference type="Proteomes" id="UP000287171">
    <property type="component" value="Unassembled WGS sequence"/>
</dbReference>
<keyword evidence="2" id="KW-1185">Reference proteome</keyword>
<organism evidence="1 2">
    <name type="scientific">Dictyobacter alpinus</name>
    <dbReference type="NCBI Taxonomy" id="2014873"/>
    <lineage>
        <taxon>Bacteria</taxon>
        <taxon>Bacillati</taxon>
        <taxon>Chloroflexota</taxon>
        <taxon>Ktedonobacteria</taxon>
        <taxon>Ktedonobacterales</taxon>
        <taxon>Dictyobacteraceae</taxon>
        <taxon>Dictyobacter</taxon>
    </lineage>
</organism>
<name>A0A402BIL6_9CHLR</name>
<dbReference type="AlphaFoldDB" id="A0A402BIL6"/>
<comment type="caution">
    <text evidence="1">The sequence shown here is derived from an EMBL/GenBank/DDBJ whole genome shotgun (WGS) entry which is preliminary data.</text>
</comment>
<reference evidence="2" key="1">
    <citation type="submission" date="2018-12" db="EMBL/GenBank/DDBJ databases">
        <title>Tengunoibacter tsumagoiensis gen. nov., sp. nov., Dictyobacter kobayashii sp. nov., D. alpinus sp. nov., and D. joshuensis sp. nov. and description of Dictyobacteraceae fam. nov. within the order Ktedonobacterales isolated from Tengu-no-mugimeshi.</title>
        <authorList>
            <person name="Wang C.M."/>
            <person name="Zheng Y."/>
            <person name="Sakai Y."/>
            <person name="Toyoda A."/>
            <person name="Minakuchi Y."/>
            <person name="Abe K."/>
            <person name="Yokota A."/>
            <person name="Yabe S."/>
        </authorList>
    </citation>
    <scope>NUCLEOTIDE SEQUENCE [LARGE SCALE GENOMIC DNA]</scope>
    <source>
        <strain evidence="2">Uno16</strain>
    </source>
</reference>
<gene>
    <name evidence="1" type="ORF">KDA_65810</name>
</gene>